<evidence type="ECO:0000256" key="4">
    <source>
        <dbReference type="RuleBase" id="RU003345"/>
    </source>
</evidence>
<accession>A0A1H9FWM6</accession>
<sequence length="470" mass="50065">MLTSFSLTINGKQLAGAAGTFDVINPATEEVIVSAPLASVEQLDQAVAAATHAFKTWQHTSDAERQSLMHKIADLIEANADELAEIIVLEQGKPMFLAQAEVGGAVAWTRYNADLTIPVKIIEDSEHKRIEAHHKPLGVVASITPWNWPLMIAIWHIMPALRTGNTVICKPSEYTPLNTLRLVELINEVLPAGVVNVVTGQAEIGGAISSHPGISKIVFTGSTPTGQRIMSSAAANLKRLTLELGGNDAAIVLPDVDVDAIAEGIFQTAFLNMGQTCAALKRLYVHDDIYDALCNKLAEIAQAQIVGNGLEAGTTFGPIQNANQFRIVSELVDDAKANGARIICGGEPLEGNGYFYPPTIVADITDGVPLVDKEQFGPVLPVIRFTDVEDALARANSATVGLGGSVWSADIEKATQIASQLECGTAWINGHAEVLPHAPFGGCKMSGFGVEFGEEGMLEYTQMQVLNINK</sequence>
<dbReference type="InterPro" id="IPR029510">
    <property type="entry name" value="Ald_DH_CS_GLU"/>
</dbReference>
<name>A0A1H9FWM6_9GAMM</name>
<evidence type="ECO:0000313" key="6">
    <source>
        <dbReference type="EMBL" id="SEQ42254.1"/>
    </source>
</evidence>
<evidence type="ECO:0000256" key="3">
    <source>
        <dbReference type="PROSITE-ProRule" id="PRU10007"/>
    </source>
</evidence>
<dbReference type="Proteomes" id="UP000198749">
    <property type="component" value="Unassembled WGS sequence"/>
</dbReference>
<keyword evidence="7" id="KW-1185">Reference proteome</keyword>
<evidence type="ECO:0000259" key="5">
    <source>
        <dbReference type="Pfam" id="PF00171"/>
    </source>
</evidence>
<dbReference type="InterPro" id="IPR044086">
    <property type="entry name" value="LUC3-like"/>
</dbReference>
<dbReference type="RefSeq" id="WP_091356020.1">
    <property type="nucleotide sequence ID" value="NZ_AP025284.1"/>
</dbReference>
<dbReference type="GO" id="GO:0016620">
    <property type="term" value="F:oxidoreductase activity, acting on the aldehyde or oxo group of donors, NAD or NADP as acceptor"/>
    <property type="evidence" value="ECO:0007669"/>
    <property type="project" value="InterPro"/>
</dbReference>
<dbReference type="STRING" id="355243.SAMN03080615_01479"/>
<evidence type="ECO:0000256" key="1">
    <source>
        <dbReference type="ARBA" id="ARBA00009986"/>
    </source>
</evidence>
<dbReference type="PROSITE" id="PS00070">
    <property type="entry name" value="ALDEHYDE_DEHYDR_CYS"/>
    <property type="match status" value="1"/>
</dbReference>
<dbReference type="InterPro" id="IPR016162">
    <property type="entry name" value="Ald_DH_N"/>
</dbReference>
<evidence type="ECO:0000313" key="7">
    <source>
        <dbReference type="Proteomes" id="UP000198749"/>
    </source>
</evidence>
<dbReference type="PANTHER" id="PTHR11699">
    <property type="entry name" value="ALDEHYDE DEHYDROGENASE-RELATED"/>
    <property type="match status" value="1"/>
</dbReference>
<dbReference type="Gene3D" id="3.40.605.10">
    <property type="entry name" value="Aldehyde Dehydrogenase, Chain A, domain 1"/>
    <property type="match status" value="1"/>
</dbReference>
<dbReference type="CDD" id="cd07106">
    <property type="entry name" value="ALDH_AldA-AAD23400"/>
    <property type="match status" value="1"/>
</dbReference>
<dbReference type="SUPFAM" id="SSF53720">
    <property type="entry name" value="ALDH-like"/>
    <property type="match status" value="1"/>
</dbReference>
<reference evidence="7" key="1">
    <citation type="submission" date="2016-10" db="EMBL/GenBank/DDBJ databases">
        <authorList>
            <person name="Varghese N."/>
            <person name="Submissions S."/>
        </authorList>
    </citation>
    <scope>NUCLEOTIDE SEQUENCE [LARGE SCALE GENOMIC DNA]</scope>
    <source>
        <strain evidence="7">DSM 18887</strain>
    </source>
</reference>
<feature type="domain" description="Aldehyde dehydrogenase" evidence="5">
    <location>
        <begin position="18"/>
        <end position="465"/>
    </location>
</feature>
<keyword evidence="2 4" id="KW-0560">Oxidoreductase</keyword>
<dbReference type="FunFam" id="3.40.309.10:FF:000009">
    <property type="entry name" value="Aldehyde dehydrogenase A"/>
    <property type="match status" value="1"/>
</dbReference>
<dbReference type="InterPro" id="IPR016163">
    <property type="entry name" value="Ald_DH_C"/>
</dbReference>
<dbReference type="OrthoDB" id="9812625at2"/>
<dbReference type="EMBL" id="FOGB01000003">
    <property type="protein sequence ID" value="SEQ42254.1"/>
    <property type="molecule type" value="Genomic_DNA"/>
</dbReference>
<gene>
    <name evidence="6" type="ORF">SAMN03080615_01479</name>
</gene>
<dbReference type="PROSITE" id="PS00687">
    <property type="entry name" value="ALDEHYDE_DEHYDR_GLU"/>
    <property type="match status" value="1"/>
</dbReference>
<dbReference type="AlphaFoldDB" id="A0A1H9FWM6"/>
<evidence type="ECO:0000256" key="2">
    <source>
        <dbReference type="ARBA" id="ARBA00023002"/>
    </source>
</evidence>
<dbReference type="InterPro" id="IPR015590">
    <property type="entry name" value="Aldehyde_DH_dom"/>
</dbReference>
<comment type="similarity">
    <text evidence="1 4">Belongs to the aldehyde dehydrogenase family.</text>
</comment>
<protein>
    <submittedName>
        <fullName evidence="6">Acyl-CoA reductase</fullName>
    </submittedName>
</protein>
<dbReference type="Gene3D" id="3.40.309.10">
    <property type="entry name" value="Aldehyde Dehydrogenase, Chain A, domain 2"/>
    <property type="match status" value="1"/>
</dbReference>
<proteinExistence type="inferred from homology"/>
<dbReference type="InterPro" id="IPR016160">
    <property type="entry name" value="Ald_DH_CS_CYS"/>
</dbReference>
<dbReference type="InterPro" id="IPR016161">
    <property type="entry name" value="Ald_DH/histidinol_DH"/>
</dbReference>
<dbReference type="FunFam" id="3.40.605.10:FF:000007">
    <property type="entry name" value="NAD/NADP-dependent betaine aldehyde dehydrogenase"/>
    <property type="match status" value="1"/>
</dbReference>
<feature type="active site" evidence="3">
    <location>
        <position position="243"/>
    </location>
</feature>
<organism evidence="6 7">
    <name type="scientific">Amphritea atlantica</name>
    <dbReference type="NCBI Taxonomy" id="355243"/>
    <lineage>
        <taxon>Bacteria</taxon>
        <taxon>Pseudomonadati</taxon>
        <taxon>Pseudomonadota</taxon>
        <taxon>Gammaproteobacteria</taxon>
        <taxon>Oceanospirillales</taxon>
        <taxon>Oceanospirillaceae</taxon>
        <taxon>Amphritea</taxon>
    </lineage>
</organism>
<dbReference type="Pfam" id="PF00171">
    <property type="entry name" value="Aldedh"/>
    <property type="match status" value="1"/>
</dbReference>